<accession>A0A8S1VXR3</accession>
<reference evidence="1" key="1">
    <citation type="submission" date="2021-01" db="EMBL/GenBank/DDBJ databases">
        <authorList>
            <consortium name="Genoscope - CEA"/>
            <person name="William W."/>
        </authorList>
    </citation>
    <scope>NUCLEOTIDE SEQUENCE</scope>
</reference>
<gene>
    <name evidence="1" type="ORF">POCTA_138.1.T0790101</name>
</gene>
<dbReference type="Proteomes" id="UP000683925">
    <property type="component" value="Unassembled WGS sequence"/>
</dbReference>
<dbReference type="EMBL" id="CAJJDP010000078">
    <property type="protein sequence ID" value="CAD8182564.1"/>
    <property type="molecule type" value="Genomic_DNA"/>
</dbReference>
<protein>
    <submittedName>
        <fullName evidence="1">Uncharacterized protein</fullName>
    </submittedName>
</protein>
<comment type="caution">
    <text evidence="1">The sequence shown here is derived from an EMBL/GenBank/DDBJ whole genome shotgun (WGS) entry which is preliminary data.</text>
</comment>
<organism evidence="1 2">
    <name type="scientific">Paramecium octaurelia</name>
    <dbReference type="NCBI Taxonomy" id="43137"/>
    <lineage>
        <taxon>Eukaryota</taxon>
        <taxon>Sar</taxon>
        <taxon>Alveolata</taxon>
        <taxon>Ciliophora</taxon>
        <taxon>Intramacronucleata</taxon>
        <taxon>Oligohymenophorea</taxon>
        <taxon>Peniculida</taxon>
        <taxon>Parameciidae</taxon>
        <taxon>Paramecium</taxon>
    </lineage>
</organism>
<proteinExistence type="predicted"/>
<sequence>MDFTQFWKQGQLLVQEDQIYNLTNIWLDLYYFMDLSYNHQQEYLILLTVEEIEKLQQTRNIIQTVFINSKVKLNESFFNKKLIV</sequence>
<dbReference type="AlphaFoldDB" id="A0A8S1VXR3"/>
<keyword evidence="2" id="KW-1185">Reference proteome</keyword>
<evidence type="ECO:0000313" key="1">
    <source>
        <dbReference type="EMBL" id="CAD8182564.1"/>
    </source>
</evidence>
<evidence type="ECO:0000313" key="2">
    <source>
        <dbReference type="Proteomes" id="UP000683925"/>
    </source>
</evidence>
<name>A0A8S1VXR3_PAROT</name>